<evidence type="ECO:0000313" key="1">
    <source>
        <dbReference type="EMBL" id="GAG35365.1"/>
    </source>
</evidence>
<comment type="caution">
    <text evidence="1">The sequence shown here is derived from an EMBL/GenBank/DDBJ whole genome shotgun (WGS) entry which is preliminary data.</text>
</comment>
<sequence length="240" mass="26084">TGPAAEQLARRQYRYLSPVVVVRKSDGRAVELHSVALTNTPAMENAEAIVNRRPGADDACTDQIEVNEMMLNELKEVLRVDADAEEAAVLSACERLREERDAAVAQRDLLFEQLELSADATAEQVEARLMVLADPPDRVPAEQVNELQARLAELQSQVDHQQAVGRVTQALTAGKITEHQHDWALTLALKDPEAFEAWVSTAPVVVSVGRLTAPGAASGMAGDRAATIAQARTSFRQSRD</sequence>
<proteinExistence type="predicted"/>
<dbReference type="InterPro" id="IPR012106">
    <property type="entry name" value="Phage_Mu_Gp1"/>
</dbReference>
<organism evidence="1">
    <name type="scientific">marine sediment metagenome</name>
    <dbReference type="NCBI Taxonomy" id="412755"/>
    <lineage>
        <taxon>unclassified sequences</taxon>
        <taxon>metagenomes</taxon>
        <taxon>ecological metagenomes</taxon>
    </lineage>
</organism>
<feature type="non-terminal residue" evidence="1">
    <location>
        <position position="1"/>
    </location>
</feature>
<feature type="non-terminal residue" evidence="1">
    <location>
        <position position="240"/>
    </location>
</feature>
<gene>
    <name evidence="1" type="ORF">S01H1_74248</name>
</gene>
<dbReference type="EMBL" id="BARS01049658">
    <property type="protein sequence ID" value="GAG35365.1"/>
    <property type="molecule type" value="Genomic_DNA"/>
</dbReference>
<name>X0WXE2_9ZZZZ</name>
<accession>X0WXE2</accession>
<protein>
    <submittedName>
        <fullName evidence="1">Uncharacterized protein</fullName>
    </submittedName>
</protein>
<dbReference type="Pfam" id="PF10123">
    <property type="entry name" value="Mu-like_Pro"/>
    <property type="match status" value="1"/>
</dbReference>
<dbReference type="AlphaFoldDB" id="X0WXE2"/>
<reference evidence="1" key="1">
    <citation type="journal article" date="2014" name="Front. Microbiol.">
        <title>High frequency of phylogenetically diverse reductive dehalogenase-homologous genes in deep subseafloor sedimentary metagenomes.</title>
        <authorList>
            <person name="Kawai M."/>
            <person name="Futagami T."/>
            <person name="Toyoda A."/>
            <person name="Takaki Y."/>
            <person name="Nishi S."/>
            <person name="Hori S."/>
            <person name="Arai W."/>
            <person name="Tsubouchi T."/>
            <person name="Morono Y."/>
            <person name="Uchiyama I."/>
            <person name="Ito T."/>
            <person name="Fujiyama A."/>
            <person name="Inagaki F."/>
            <person name="Takami H."/>
        </authorList>
    </citation>
    <scope>NUCLEOTIDE SEQUENCE</scope>
    <source>
        <strain evidence="1">Expedition CK06-06</strain>
    </source>
</reference>